<feature type="domain" description="DUF5710" evidence="1">
    <location>
        <begin position="3"/>
        <end position="45"/>
    </location>
</feature>
<sequence length="91" mass="10118">MMRVNLKVPFAEKDSAKALGAKWDAAKKLWYIVDKADLSPYSQWIDQKVATSAAPQASTEKTSFAKPLPKLAGVDYGEPPWDVTEHDIILK</sequence>
<protein>
    <submittedName>
        <fullName evidence="2">DUF5710 domain-containing protein</fullName>
    </submittedName>
</protein>
<dbReference type="InterPro" id="IPR043764">
    <property type="entry name" value="DUF5710"/>
</dbReference>
<evidence type="ECO:0000259" key="1">
    <source>
        <dbReference type="Pfam" id="PF18974"/>
    </source>
</evidence>
<name>A0ABW2QYM5_9NEIS</name>
<organism evidence="2 3">
    <name type="scientific">Iodobacter arcticus</name>
    <dbReference type="NCBI Taxonomy" id="590593"/>
    <lineage>
        <taxon>Bacteria</taxon>
        <taxon>Pseudomonadati</taxon>
        <taxon>Pseudomonadota</taxon>
        <taxon>Betaproteobacteria</taxon>
        <taxon>Neisseriales</taxon>
        <taxon>Chitinibacteraceae</taxon>
        <taxon>Iodobacter</taxon>
    </lineage>
</organism>
<evidence type="ECO:0000313" key="3">
    <source>
        <dbReference type="Proteomes" id="UP001596473"/>
    </source>
</evidence>
<dbReference type="Proteomes" id="UP001596473">
    <property type="component" value="Unassembled WGS sequence"/>
</dbReference>
<dbReference type="EMBL" id="JBHTBQ010000026">
    <property type="protein sequence ID" value="MFC7420688.1"/>
    <property type="molecule type" value="Genomic_DNA"/>
</dbReference>
<accession>A0ABW2QYM5</accession>
<dbReference type="Pfam" id="PF18974">
    <property type="entry name" value="DUF5710"/>
    <property type="match status" value="1"/>
</dbReference>
<proteinExistence type="predicted"/>
<dbReference type="RefSeq" id="WP_380188283.1">
    <property type="nucleotide sequence ID" value="NZ_JBHTBQ010000026.1"/>
</dbReference>
<evidence type="ECO:0000313" key="2">
    <source>
        <dbReference type="EMBL" id="MFC7420688.1"/>
    </source>
</evidence>
<reference evidence="3" key="1">
    <citation type="journal article" date="2019" name="Int. J. Syst. Evol. Microbiol.">
        <title>The Global Catalogue of Microorganisms (GCM) 10K type strain sequencing project: providing services to taxonomists for standard genome sequencing and annotation.</title>
        <authorList>
            <consortium name="The Broad Institute Genomics Platform"/>
            <consortium name="The Broad Institute Genome Sequencing Center for Infectious Disease"/>
            <person name="Wu L."/>
            <person name="Ma J."/>
        </authorList>
    </citation>
    <scope>NUCLEOTIDE SEQUENCE [LARGE SCALE GENOMIC DNA]</scope>
    <source>
        <strain evidence="3">CCUG 62945</strain>
    </source>
</reference>
<gene>
    <name evidence="2" type="ORF">ACFQNF_12490</name>
</gene>
<keyword evidence="3" id="KW-1185">Reference proteome</keyword>
<comment type="caution">
    <text evidence="2">The sequence shown here is derived from an EMBL/GenBank/DDBJ whole genome shotgun (WGS) entry which is preliminary data.</text>
</comment>